<feature type="domain" description="BON" evidence="2">
    <location>
        <begin position="12"/>
        <end position="80"/>
    </location>
</feature>
<feature type="domain" description="BON" evidence="2">
    <location>
        <begin position="156"/>
        <end position="225"/>
    </location>
</feature>
<dbReference type="InterPro" id="IPR051686">
    <property type="entry name" value="Lipoprotein_DolP"/>
</dbReference>
<keyword evidence="4" id="KW-1185">Reference proteome</keyword>
<dbReference type="Gene3D" id="3.30.1340.30">
    <property type="match status" value="3"/>
</dbReference>
<dbReference type="PANTHER" id="PTHR34606:SF4">
    <property type="entry name" value="OUTER MEMBRANE LIPOPROTEIN DOLP"/>
    <property type="match status" value="1"/>
</dbReference>
<evidence type="ECO:0000313" key="3">
    <source>
        <dbReference type="EMBL" id="UZJ26449.1"/>
    </source>
</evidence>
<name>A0ABY6P4M2_9NOCA</name>
<evidence type="ECO:0000259" key="2">
    <source>
        <dbReference type="PROSITE" id="PS50914"/>
    </source>
</evidence>
<dbReference type="RefSeq" id="WP_265384553.1">
    <property type="nucleotide sequence ID" value="NZ_CP110615.1"/>
</dbReference>
<dbReference type="PROSITE" id="PS50914">
    <property type="entry name" value="BON"/>
    <property type="match status" value="3"/>
</dbReference>
<feature type="domain" description="BON" evidence="2">
    <location>
        <begin position="86"/>
        <end position="153"/>
    </location>
</feature>
<sequence>MTQTASDRVPVSDAELKSAVLAELSWIPSVSSTHIGVAVADGAVTLSGEVDSFPEKLLAGKAVARVRGVQAIAQEITVRSRWGAANDTDIAREAGEAVHRAVDVPDTVHVAVRSHVVTLSGTVAWQHEREAAGRAVRYVRGVSGVLNTITLRPTATATGIKAAIGAALVRSAQLEGKHITVTEDADGVVTLEGTVRSWAERRAAEHASWSAPGVTGVLDHLRIEY</sequence>
<proteinExistence type="predicted"/>
<protein>
    <submittedName>
        <fullName evidence="3">BON domain-containing protein</fullName>
    </submittedName>
</protein>
<dbReference type="Proteomes" id="UP001164965">
    <property type="component" value="Chromosome"/>
</dbReference>
<dbReference type="EMBL" id="CP110615">
    <property type="protein sequence ID" value="UZJ26449.1"/>
    <property type="molecule type" value="Genomic_DNA"/>
</dbReference>
<dbReference type="SMART" id="SM00749">
    <property type="entry name" value="BON"/>
    <property type="match status" value="3"/>
</dbReference>
<dbReference type="InterPro" id="IPR014004">
    <property type="entry name" value="Transpt-assoc_nodulatn_dom_bac"/>
</dbReference>
<dbReference type="Pfam" id="PF04972">
    <property type="entry name" value="BON"/>
    <property type="match status" value="3"/>
</dbReference>
<accession>A0ABY6P4M2</accession>
<evidence type="ECO:0000256" key="1">
    <source>
        <dbReference type="ARBA" id="ARBA00022729"/>
    </source>
</evidence>
<organism evidence="3 4">
    <name type="scientific">Rhodococcus antarcticus</name>
    <dbReference type="NCBI Taxonomy" id="2987751"/>
    <lineage>
        <taxon>Bacteria</taxon>
        <taxon>Bacillati</taxon>
        <taxon>Actinomycetota</taxon>
        <taxon>Actinomycetes</taxon>
        <taxon>Mycobacteriales</taxon>
        <taxon>Nocardiaceae</taxon>
        <taxon>Rhodococcus</taxon>
    </lineage>
</organism>
<dbReference type="PANTHER" id="PTHR34606">
    <property type="entry name" value="BON DOMAIN-CONTAINING PROTEIN"/>
    <property type="match status" value="1"/>
</dbReference>
<keyword evidence="1" id="KW-0732">Signal</keyword>
<gene>
    <name evidence="3" type="ORF">RHODO2019_08660</name>
</gene>
<evidence type="ECO:0000313" key="4">
    <source>
        <dbReference type="Proteomes" id="UP001164965"/>
    </source>
</evidence>
<dbReference type="InterPro" id="IPR007055">
    <property type="entry name" value="BON_dom"/>
</dbReference>
<reference evidence="3" key="1">
    <citation type="submission" date="2022-10" db="EMBL/GenBank/DDBJ databases">
        <title>Rhodococcus sp.75.</title>
        <authorList>
            <person name="Sun M."/>
        </authorList>
    </citation>
    <scope>NUCLEOTIDE SEQUENCE</scope>
    <source>
        <strain evidence="3">75</strain>
    </source>
</reference>